<dbReference type="RefSeq" id="WP_013764192.1">
    <property type="nucleotide sequence ID" value="NC_015510.1"/>
</dbReference>
<gene>
    <name evidence="3" type="ordered locus">Halhy_1751</name>
</gene>
<feature type="transmembrane region" description="Helical" evidence="1">
    <location>
        <begin position="43"/>
        <end position="61"/>
    </location>
</feature>
<dbReference type="HOGENOM" id="CLU_020473_1_0_10"/>
<organism evidence="3 4">
    <name type="scientific">Haliscomenobacter hydrossis (strain ATCC 27775 / DSM 1100 / LMG 10767 / O)</name>
    <dbReference type="NCBI Taxonomy" id="760192"/>
    <lineage>
        <taxon>Bacteria</taxon>
        <taxon>Pseudomonadati</taxon>
        <taxon>Bacteroidota</taxon>
        <taxon>Saprospiria</taxon>
        <taxon>Saprospirales</taxon>
        <taxon>Haliscomenobacteraceae</taxon>
        <taxon>Haliscomenobacter</taxon>
    </lineage>
</organism>
<dbReference type="InterPro" id="IPR036890">
    <property type="entry name" value="HATPase_C_sf"/>
</dbReference>
<accession>F4L2V9</accession>
<dbReference type="Proteomes" id="UP000008461">
    <property type="component" value="Chromosome"/>
</dbReference>
<feature type="domain" description="Signal transduction histidine kinase internal region" evidence="2">
    <location>
        <begin position="160"/>
        <end position="239"/>
    </location>
</feature>
<keyword evidence="3" id="KW-0808">Transferase</keyword>
<dbReference type="GO" id="GO:0016020">
    <property type="term" value="C:membrane"/>
    <property type="evidence" value="ECO:0007669"/>
    <property type="project" value="InterPro"/>
</dbReference>
<dbReference type="PANTHER" id="PTHR34220:SF7">
    <property type="entry name" value="SENSOR HISTIDINE KINASE YPDA"/>
    <property type="match status" value="1"/>
</dbReference>
<dbReference type="OrthoDB" id="9792992at2"/>
<evidence type="ECO:0000313" key="3">
    <source>
        <dbReference type="EMBL" id="AEE49639.1"/>
    </source>
</evidence>
<evidence type="ECO:0000256" key="1">
    <source>
        <dbReference type="SAM" id="Phobius"/>
    </source>
</evidence>
<feature type="transmembrane region" description="Helical" evidence="1">
    <location>
        <begin position="73"/>
        <end position="91"/>
    </location>
</feature>
<proteinExistence type="predicted"/>
<dbReference type="Gene3D" id="3.30.565.10">
    <property type="entry name" value="Histidine kinase-like ATPase, C-terminal domain"/>
    <property type="match status" value="1"/>
</dbReference>
<keyword evidence="1" id="KW-1133">Transmembrane helix</keyword>
<name>F4L2V9_HALH1</name>
<dbReference type="PANTHER" id="PTHR34220">
    <property type="entry name" value="SENSOR HISTIDINE KINASE YPDA"/>
    <property type="match status" value="1"/>
</dbReference>
<evidence type="ECO:0000259" key="2">
    <source>
        <dbReference type="Pfam" id="PF06580"/>
    </source>
</evidence>
<feature type="transmembrane region" description="Helical" evidence="1">
    <location>
        <begin position="12"/>
        <end position="31"/>
    </location>
</feature>
<dbReference type="eggNOG" id="COG2972">
    <property type="taxonomic scope" value="Bacteria"/>
</dbReference>
<keyword evidence="1" id="KW-0472">Membrane</keyword>
<keyword evidence="4" id="KW-1185">Reference proteome</keyword>
<dbReference type="AlphaFoldDB" id="F4L2V9"/>
<dbReference type="KEGG" id="hhy:Halhy_1751"/>
<dbReference type="Pfam" id="PF06580">
    <property type="entry name" value="His_kinase"/>
    <property type="match status" value="1"/>
</dbReference>
<reference key="2">
    <citation type="submission" date="2011-04" db="EMBL/GenBank/DDBJ databases">
        <title>Complete sequence of chromosome of Haliscomenobacter hydrossis DSM 1100.</title>
        <authorList>
            <consortium name="US DOE Joint Genome Institute (JGI-PGF)"/>
            <person name="Lucas S."/>
            <person name="Han J."/>
            <person name="Lapidus A."/>
            <person name="Bruce D."/>
            <person name="Goodwin L."/>
            <person name="Pitluck S."/>
            <person name="Peters L."/>
            <person name="Kyrpides N."/>
            <person name="Mavromatis K."/>
            <person name="Ivanova N."/>
            <person name="Ovchinnikova G."/>
            <person name="Pagani I."/>
            <person name="Daligault H."/>
            <person name="Detter J.C."/>
            <person name="Han C."/>
            <person name="Land M."/>
            <person name="Hauser L."/>
            <person name="Markowitz V."/>
            <person name="Cheng J.-F."/>
            <person name="Hugenholtz P."/>
            <person name="Woyke T."/>
            <person name="Wu D."/>
            <person name="Verbarg S."/>
            <person name="Frueling A."/>
            <person name="Brambilla E."/>
            <person name="Klenk H.-P."/>
            <person name="Eisen J.A."/>
        </authorList>
    </citation>
    <scope>NUCLEOTIDE SEQUENCE</scope>
    <source>
        <strain>DSM 1100</strain>
    </source>
</reference>
<keyword evidence="3" id="KW-0418">Kinase</keyword>
<dbReference type="SUPFAM" id="SSF55874">
    <property type="entry name" value="ATPase domain of HSP90 chaperone/DNA topoisomerase II/histidine kinase"/>
    <property type="match status" value="1"/>
</dbReference>
<protein>
    <submittedName>
        <fullName evidence="3">Signal transduction histidine kinase</fullName>
    </submittedName>
</protein>
<evidence type="ECO:0000313" key="4">
    <source>
        <dbReference type="Proteomes" id="UP000008461"/>
    </source>
</evidence>
<feature type="transmembrane region" description="Helical" evidence="1">
    <location>
        <begin position="124"/>
        <end position="144"/>
    </location>
</feature>
<dbReference type="GO" id="GO:0000155">
    <property type="term" value="F:phosphorelay sensor kinase activity"/>
    <property type="evidence" value="ECO:0007669"/>
    <property type="project" value="InterPro"/>
</dbReference>
<dbReference type="InterPro" id="IPR010559">
    <property type="entry name" value="Sig_transdc_His_kin_internal"/>
</dbReference>
<sequence length="349" mass="40545">MKKQKIYTITGHALYWLLFFLFDWLAMSGRIGKFESRADFTTALINFVAAAGFAYGSIYWFRLNWFREQYLRLGIGVFIIALFAGFLKHALRTYFLYLPMLNTHIQDVASWANYWKPRYVTGSIVWTVLQASLILVFYFFDLWVRQLRQIEKAKREKVEAELELLKSQVEPHFIFNTLNNIYYLAQKSHPNTGEMIYRLAQLLSFMLYDSRKSLIPIEKEMDYIRDYVNLERIRYGEKLDISFNEFGVVKDILAPPLLLLPLIENAFKHGIAPVGAGWIRVDVSRRDSTLVCKVENSMSLEAKPLANLEKSGLGLSNLSSRLEALFPENHELKTLHSKESFLAVLSIPI</sequence>
<dbReference type="InterPro" id="IPR050640">
    <property type="entry name" value="Bact_2-comp_sensor_kinase"/>
</dbReference>
<dbReference type="EMBL" id="CP002691">
    <property type="protein sequence ID" value="AEE49639.1"/>
    <property type="molecule type" value="Genomic_DNA"/>
</dbReference>
<keyword evidence="1" id="KW-0812">Transmembrane</keyword>
<reference evidence="3 4" key="1">
    <citation type="journal article" date="2011" name="Stand. Genomic Sci.">
        <title>Complete genome sequence of Haliscomenobacter hydrossis type strain (O).</title>
        <authorList>
            <consortium name="US DOE Joint Genome Institute (JGI-PGF)"/>
            <person name="Daligault H."/>
            <person name="Lapidus A."/>
            <person name="Zeytun A."/>
            <person name="Nolan M."/>
            <person name="Lucas S."/>
            <person name="Del Rio T.G."/>
            <person name="Tice H."/>
            <person name="Cheng J.F."/>
            <person name="Tapia R."/>
            <person name="Han C."/>
            <person name="Goodwin L."/>
            <person name="Pitluck S."/>
            <person name="Liolios K."/>
            <person name="Pagani I."/>
            <person name="Ivanova N."/>
            <person name="Huntemann M."/>
            <person name="Mavromatis K."/>
            <person name="Mikhailova N."/>
            <person name="Pati A."/>
            <person name="Chen A."/>
            <person name="Palaniappan K."/>
            <person name="Land M."/>
            <person name="Hauser L."/>
            <person name="Brambilla E.M."/>
            <person name="Rohde M."/>
            <person name="Verbarg S."/>
            <person name="Goker M."/>
            <person name="Bristow J."/>
            <person name="Eisen J.A."/>
            <person name="Markowitz V."/>
            <person name="Hugenholtz P."/>
            <person name="Kyrpides N.C."/>
            <person name="Klenk H.P."/>
            <person name="Woyke T."/>
        </authorList>
    </citation>
    <scope>NUCLEOTIDE SEQUENCE [LARGE SCALE GENOMIC DNA]</scope>
    <source>
        <strain evidence="4">ATCC 27775 / DSM 1100 / LMG 10767 / O</strain>
    </source>
</reference>
<dbReference type="STRING" id="760192.Halhy_1751"/>